<dbReference type="GO" id="GO:0005876">
    <property type="term" value="C:spindle microtubule"/>
    <property type="evidence" value="ECO:0007669"/>
    <property type="project" value="TreeGrafter"/>
</dbReference>
<keyword evidence="12" id="KW-0206">Cytoskeleton</keyword>
<comment type="subcellular location">
    <subcellularLocation>
        <location evidence="3">Chromosome</location>
        <location evidence="3">Centromere</location>
        <location evidence="3">Kinetochore</location>
    </subcellularLocation>
    <subcellularLocation>
        <location evidence="2">Cytoplasm</location>
        <location evidence="2">Cytoskeleton</location>
        <location evidence="2">Spindle</location>
    </subcellularLocation>
    <subcellularLocation>
        <location evidence="1">Nucleus</location>
    </subcellularLocation>
</comment>
<keyword evidence="14" id="KW-0131">Cell cycle</keyword>
<dbReference type="GO" id="GO:0072686">
    <property type="term" value="C:mitotic spindle"/>
    <property type="evidence" value="ECO:0007669"/>
    <property type="project" value="InterPro"/>
</dbReference>
<keyword evidence="10" id="KW-0498">Mitosis</keyword>
<dbReference type="GO" id="GO:0044732">
    <property type="term" value="C:mitotic spindle pole body"/>
    <property type="evidence" value="ECO:0007669"/>
    <property type="project" value="TreeGrafter"/>
</dbReference>
<keyword evidence="18" id="KW-1185">Reference proteome</keyword>
<comment type="similarity">
    <text evidence="4">Belongs to the DASH complex DAD1 family.</text>
</comment>
<protein>
    <recommendedName>
        <fullName evidence="5">DASH complex subunit DAD1</fullName>
    </recommendedName>
    <alternativeName>
        <fullName evidence="16">Outer kinetochore protein DAD1</fullName>
    </alternativeName>
</protein>
<dbReference type="GO" id="GO:0051301">
    <property type="term" value="P:cell division"/>
    <property type="evidence" value="ECO:0007669"/>
    <property type="project" value="UniProtKB-KW"/>
</dbReference>
<keyword evidence="11" id="KW-0995">Kinetochore</keyword>
<keyword evidence="9" id="KW-0493">Microtubule</keyword>
<proteinExistence type="inferred from homology"/>
<gene>
    <name evidence="17" type="ORF">BGW38_002314</name>
</gene>
<organism evidence="17 18">
    <name type="scientific">Lunasporangiospora selenospora</name>
    <dbReference type="NCBI Taxonomy" id="979761"/>
    <lineage>
        <taxon>Eukaryota</taxon>
        <taxon>Fungi</taxon>
        <taxon>Fungi incertae sedis</taxon>
        <taxon>Mucoromycota</taxon>
        <taxon>Mortierellomycotina</taxon>
        <taxon>Mortierellomycetes</taxon>
        <taxon>Mortierellales</taxon>
        <taxon>Mortierellaceae</taxon>
        <taxon>Lunasporangiospora</taxon>
    </lineage>
</organism>
<evidence type="ECO:0000256" key="15">
    <source>
        <dbReference type="ARBA" id="ARBA00023328"/>
    </source>
</evidence>
<keyword evidence="15" id="KW-0137">Centromere</keyword>
<keyword evidence="7" id="KW-0963">Cytoplasm</keyword>
<evidence type="ECO:0000256" key="8">
    <source>
        <dbReference type="ARBA" id="ARBA00022618"/>
    </source>
</evidence>
<evidence type="ECO:0000313" key="18">
    <source>
        <dbReference type="Proteomes" id="UP000780801"/>
    </source>
</evidence>
<evidence type="ECO:0000256" key="14">
    <source>
        <dbReference type="ARBA" id="ARBA00023306"/>
    </source>
</evidence>
<dbReference type="Pfam" id="PF08649">
    <property type="entry name" value="DASH_Dad1"/>
    <property type="match status" value="1"/>
</dbReference>
<evidence type="ECO:0000256" key="9">
    <source>
        <dbReference type="ARBA" id="ARBA00022701"/>
    </source>
</evidence>
<comment type="caution">
    <text evidence="17">The sequence shown here is derived from an EMBL/GenBank/DDBJ whole genome shotgun (WGS) entry which is preliminary data.</text>
</comment>
<dbReference type="Proteomes" id="UP000780801">
    <property type="component" value="Unassembled WGS sequence"/>
</dbReference>
<name>A0A9P6KJ23_9FUNG</name>
<reference evidence="17" key="1">
    <citation type="journal article" date="2020" name="Fungal Divers.">
        <title>Resolving the Mortierellaceae phylogeny through synthesis of multi-gene phylogenetics and phylogenomics.</title>
        <authorList>
            <person name="Vandepol N."/>
            <person name="Liber J."/>
            <person name="Desiro A."/>
            <person name="Na H."/>
            <person name="Kennedy M."/>
            <person name="Barry K."/>
            <person name="Grigoriev I.V."/>
            <person name="Miller A.N."/>
            <person name="O'Donnell K."/>
            <person name="Stajich J.E."/>
            <person name="Bonito G."/>
        </authorList>
    </citation>
    <scope>NUCLEOTIDE SEQUENCE</scope>
    <source>
        <strain evidence="17">KOD1015</strain>
    </source>
</reference>
<evidence type="ECO:0000313" key="17">
    <source>
        <dbReference type="EMBL" id="KAF9586557.1"/>
    </source>
</evidence>
<evidence type="ECO:0000256" key="3">
    <source>
        <dbReference type="ARBA" id="ARBA00004629"/>
    </source>
</evidence>
<dbReference type="GO" id="GO:0042729">
    <property type="term" value="C:DASH complex"/>
    <property type="evidence" value="ECO:0007669"/>
    <property type="project" value="InterPro"/>
</dbReference>
<evidence type="ECO:0000256" key="5">
    <source>
        <dbReference type="ARBA" id="ARBA00020261"/>
    </source>
</evidence>
<evidence type="ECO:0000256" key="12">
    <source>
        <dbReference type="ARBA" id="ARBA00023212"/>
    </source>
</evidence>
<evidence type="ECO:0000256" key="1">
    <source>
        <dbReference type="ARBA" id="ARBA00004123"/>
    </source>
</evidence>
<accession>A0A9P6KJ23</accession>
<evidence type="ECO:0000256" key="4">
    <source>
        <dbReference type="ARBA" id="ARBA00010146"/>
    </source>
</evidence>
<sequence>MAVSQGAQGQLMEGSLFESERAKLVSDINSEMGQVITNISILNRNLDSIISIGHEFEQLAQLWKHFHTLQFQQHEDEPSHKTQDAE</sequence>
<keyword evidence="6" id="KW-0158">Chromosome</keyword>
<keyword evidence="13" id="KW-0539">Nucleus</keyword>
<dbReference type="EMBL" id="JAABOA010000018">
    <property type="protein sequence ID" value="KAF9586557.1"/>
    <property type="molecule type" value="Genomic_DNA"/>
</dbReference>
<dbReference type="OrthoDB" id="5566853at2759"/>
<evidence type="ECO:0000256" key="13">
    <source>
        <dbReference type="ARBA" id="ARBA00023242"/>
    </source>
</evidence>
<evidence type="ECO:0000256" key="2">
    <source>
        <dbReference type="ARBA" id="ARBA00004186"/>
    </source>
</evidence>
<evidence type="ECO:0000256" key="7">
    <source>
        <dbReference type="ARBA" id="ARBA00022490"/>
    </source>
</evidence>
<evidence type="ECO:0000256" key="16">
    <source>
        <dbReference type="ARBA" id="ARBA00030566"/>
    </source>
</evidence>
<dbReference type="PANTHER" id="PTHR28025:SF1">
    <property type="entry name" value="DASH COMPLEX SUBUNIT DAD1"/>
    <property type="match status" value="1"/>
</dbReference>
<evidence type="ECO:0000256" key="10">
    <source>
        <dbReference type="ARBA" id="ARBA00022776"/>
    </source>
</evidence>
<evidence type="ECO:0000256" key="6">
    <source>
        <dbReference type="ARBA" id="ARBA00022454"/>
    </source>
</evidence>
<dbReference type="PANTHER" id="PTHR28025">
    <property type="entry name" value="DASH COMPLEX SUBUNIT DAD1"/>
    <property type="match status" value="1"/>
</dbReference>
<dbReference type="AlphaFoldDB" id="A0A9P6KJ23"/>
<evidence type="ECO:0000256" key="11">
    <source>
        <dbReference type="ARBA" id="ARBA00022838"/>
    </source>
</evidence>
<keyword evidence="8" id="KW-0132">Cell division</keyword>
<dbReference type="InterPro" id="IPR013958">
    <property type="entry name" value="DASH_Dad1"/>
</dbReference>
<dbReference type="GO" id="GO:0051010">
    <property type="term" value="F:microtubule plus-end binding"/>
    <property type="evidence" value="ECO:0007669"/>
    <property type="project" value="TreeGrafter"/>
</dbReference>